<reference evidence="2" key="2">
    <citation type="submission" date="2019-10" db="EMBL/GenBank/DDBJ databases">
        <authorList>
            <consortium name="NCBI Genome Project"/>
        </authorList>
    </citation>
    <scope>NUCLEOTIDE SEQUENCE</scope>
    <source>
        <strain evidence="2">NI907</strain>
    </source>
</reference>
<dbReference type="AlphaFoldDB" id="A0A6P8AVQ2"/>
<dbReference type="RefSeq" id="XP_030978996.1">
    <property type="nucleotide sequence ID" value="XM_031128745.1"/>
</dbReference>
<dbReference type="GeneID" id="41963653"/>
<dbReference type="Proteomes" id="UP000515153">
    <property type="component" value="Chromosome V"/>
</dbReference>
<dbReference type="KEGG" id="pgri:PgNI_08753"/>
<reference evidence="1 2" key="1">
    <citation type="journal article" date="2019" name="Mol. Biol. Evol.">
        <title>Blast fungal genomes show frequent chromosomal changes, gene gains and losses, and effector gene turnover.</title>
        <authorList>
            <person name="Gomez Luciano L.B."/>
            <person name="Jason Tsai I."/>
            <person name="Chuma I."/>
            <person name="Tosa Y."/>
            <person name="Chen Y.H."/>
            <person name="Li J.Y."/>
            <person name="Li M.Y."/>
            <person name="Jade Lu M.Y."/>
            <person name="Nakayashiki H."/>
            <person name="Li W.H."/>
        </authorList>
    </citation>
    <scope>NUCLEOTIDE SEQUENCE [LARGE SCALE GENOMIC DNA]</scope>
    <source>
        <strain evidence="1 2">NI907</strain>
    </source>
</reference>
<protein>
    <submittedName>
        <fullName evidence="2">Uncharacterized protein</fullName>
    </submittedName>
</protein>
<name>A0A6P8AVQ2_PYRGI</name>
<evidence type="ECO:0000313" key="1">
    <source>
        <dbReference type="Proteomes" id="UP000515153"/>
    </source>
</evidence>
<keyword evidence="1" id="KW-1185">Reference proteome</keyword>
<evidence type="ECO:0000313" key="2">
    <source>
        <dbReference type="RefSeq" id="XP_030978996.1"/>
    </source>
</evidence>
<accession>A0A6P8AVQ2</accession>
<sequence length="64" mass="7602">MIRKESSADRPKERALAPAFVISLFESYFVYRGRHTCEKAEFHHCKYVINSRISNCQYIAFDRN</sequence>
<gene>
    <name evidence="2" type="ORF">PgNI_08753</name>
</gene>
<organism evidence="1 2">
    <name type="scientific">Pyricularia grisea</name>
    <name type="common">Crabgrass-specific blast fungus</name>
    <name type="synonym">Magnaporthe grisea</name>
    <dbReference type="NCBI Taxonomy" id="148305"/>
    <lineage>
        <taxon>Eukaryota</taxon>
        <taxon>Fungi</taxon>
        <taxon>Dikarya</taxon>
        <taxon>Ascomycota</taxon>
        <taxon>Pezizomycotina</taxon>
        <taxon>Sordariomycetes</taxon>
        <taxon>Sordariomycetidae</taxon>
        <taxon>Magnaporthales</taxon>
        <taxon>Pyriculariaceae</taxon>
        <taxon>Pyricularia</taxon>
    </lineage>
</organism>
<reference evidence="2" key="3">
    <citation type="submission" date="2025-08" db="UniProtKB">
        <authorList>
            <consortium name="RefSeq"/>
        </authorList>
    </citation>
    <scope>IDENTIFICATION</scope>
    <source>
        <strain evidence="2">NI907</strain>
    </source>
</reference>
<proteinExistence type="predicted"/>